<accession>A0A2P5B0C7</accession>
<sequence>MLFAKCERSLQATKEEAQQRNNVKKRISQFETMIGAKIIALEAQLKTIMDYFKIGISASS</sequence>
<organism evidence="1 2">
    <name type="scientific">Trema orientale</name>
    <name type="common">Charcoal tree</name>
    <name type="synonym">Celtis orientalis</name>
    <dbReference type="NCBI Taxonomy" id="63057"/>
    <lineage>
        <taxon>Eukaryota</taxon>
        <taxon>Viridiplantae</taxon>
        <taxon>Streptophyta</taxon>
        <taxon>Embryophyta</taxon>
        <taxon>Tracheophyta</taxon>
        <taxon>Spermatophyta</taxon>
        <taxon>Magnoliopsida</taxon>
        <taxon>eudicotyledons</taxon>
        <taxon>Gunneridae</taxon>
        <taxon>Pentapetalae</taxon>
        <taxon>rosids</taxon>
        <taxon>fabids</taxon>
        <taxon>Rosales</taxon>
        <taxon>Cannabaceae</taxon>
        <taxon>Trema</taxon>
    </lineage>
</organism>
<comment type="caution">
    <text evidence="1">The sequence shown here is derived from an EMBL/GenBank/DDBJ whole genome shotgun (WGS) entry which is preliminary data.</text>
</comment>
<protein>
    <submittedName>
        <fullName evidence="1">Uncharacterized protein</fullName>
    </submittedName>
</protein>
<evidence type="ECO:0000313" key="1">
    <source>
        <dbReference type="EMBL" id="PON42253.1"/>
    </source>
</evidence>
<evidence type="ECO:0000313" key="2">
    <source>
        <dbReference type="Proteomes" id="UP000237000"/>
    </source>
</evidence>
<gene>
    <name evidence="1" type="ORF">TorRG33x02_336170</name>
</gene>
<keyword evidence="2" id="KW-1185">Reference proteome</keyword>
<dbReference type="Proteomes" id="UP000237000">
    <property type="component" value="Unassembled WGS sequence"/>
</dbReference>
<dbReference type="EMBL" id="JXTC01000640">
    <property type="protein sequence ID" value="PON42253.1"/>
    <property type="molecule type" value="Genomic_DNA"/>
</dbReference>
<proteinExistence type="predicted"/>
<name>A0A2P5B0C7_TREOI</name>
<reference evidence="2" key="1">
    <citation type="submission" date="2016-06" db="EMBL/GenBank/DDBJ databases">
        <title>Parallel loss of symbiosis genes in relatives of nitrogen-fixing non-legume Parasponia.</title>
        <authorList>
            <person name="Van Velzen R."/>
            <person name="Holmer R."/>
            <person name="Bu F."/>
            <person name="Rutten L."/>
            <person name="Van Zeijl A."/>
            <person name="Liu W."/>
            <person name="Santuari L."/>
            <person name="Cao Q."/>
            <person name="Sharma T."/>
            <person name="Shen D."/>
            <person name="Roswanjaya Y."/>
            <person name="Wardhani T."/>
            <person name="Kalhor M.S."/>
            <person name="Jansen J."/>
            <person name="Van den Hoogen J."/>
            <person name="Gungor B."/>
            <person name="Hartog M."/>
            <person name="Hontelez J."/>
            <person name="Verver J."/>
            <person name="Yang W.-C."/>
            <person name="Schijlen E."/>
            <person name="Repin R."/>
            <person name="Schilthuizen M."/>
            <person name="Schranz E."/>
            <person name="Heidstra R."/>
            <person name="Miyata K."/>
            <person name="Fedorova E."/>
            <person name="Kohlen W."/>
            <person name="Bisseling T."/>
            <person name="Smit S."/>
            <person name="Geurts R."/>
        </authorList>
    </citation>
    <scope>NUCLEOTIDE SEQUENCE [LARGE SCALE GENOMIC DNA]</scope>
    <source>
        <strain evidence="2">cv. RG33-2</strain>
    </source>
</reference>
<dbReference type="AlphaFoldDB" id="A0A2P5B0C7"/>
<dbReference type="InParanoid" id="A0A2P5B0C7"/>